<keyword evidence="1" id="KW-1133">Transmembrane helix</keyword>
<feature type="non-terminal residue" evidence="2">
    <location>
        <position position="246"/>
    </location>
</feature>
<keyword evidence="3" id="KW-1185">Reference proteome</keyword>
<dbReference type="AlphaFoldDB" id="X6NLM5"/>
<dbReference type="Proteomes" id="UP000023152">
    <property type="component" value="Unassembled WGS sequence"/>
</dbReference>
<sequence length="246" mass="28653">MQVVAIISESMSILFSTGPGSEQNLTYPCLWLNIMLSISSYLFILLCSAYILCGTHGSMEAMRRRSKAHERRRMSDTEPQRPAVLEIDPPLSSATFQCFNQSFLENIFTKYNRTERTKQQSYEKKNLLIFFNEIFWGGGGKKKDDWSPANWIIHFLMKELFGFNATLHSFYADVFWIIDEYEDIVMEFETYYNDFDPEVWLHFTVDNSIAGYAPLGTTAMTYWTLHQDVYSIIQQALGNSTRFVVY</sequence>
<reference evidence="2 3" key="1">
    <citation type="journal article" date="2013" name="Curr. Biol.">
        <title>The Genome of the Foraminiferan Reticulomyxa filosa.</title>
        <authorList>
            <person name="Glockner G."/>
            <person name="Hulsmann N."/>
            <person name="Schleicher M."/>
            <person name="Noegel A.A."/>
            <person name="Eichinger L."/>
            <person name="Gallinger C."/>
            <person name="Pawlowski J."/>
            <person name="Sierra R."/>
            <person name="Euteneuer U."/>
            <person name="Pillet L."/>
            <person name="Moustafa A."/>
            <person name="Platzer M."/>
            <person name="Groth M."/>
            <person name="Szafranski K."/>
            <person name="Schliwa M."/>
        </authorList>
    </citation>
    <scope>NUCLEOTIDE SEQUENCE [LARGE SCALE GENOMIC DNA]</scope>
</reference>
<evidence type="ECO:0000256" key="1">
    <source>
        <dbReference type="SAM" id="Phobius"/>
    </source>
</evidence>
<gene>
    <name evidence="2" type="ORF">RFI_10847</name>
</gene>
<comment type="caution">
    <text evidence="2">The sequence shown here is derived from an EMBL/GenBank/DDBJ whole genome shotgun (WGS) entry which is preliminary data.</text>
</comment>
<keyword evidence="1" id="KW-0472">Membrane</keyword>
<accession>X6NLM5</accession>
<dbReference type="EMBL" id="ASPP01007968">
    <property type="protein sequence ID" value="ETO26287.1"/>
    <property type="molecule type" value="Genomic_DNA"/>
</dbReference>
<organism evidence="2 3">
    <name type="scientific">Reticulomyxa filosa</name>
    <dbReference type="NCBI Taxonomy" id="46433"/>
    <lineage>
        <taxon>Eukaryota</taxon>
        <taxon>Sar</taxon>
        <taxon>Rhizaria</taxon>
        <taxon>Retaria</taxon>
        <taxon>Foraminifera</taxon>
        <taxon>Monothalamids</taxon>
        <taxon>Reticulomyxidae</taxon>
        <taxon>Reticulomyxa</taxon>
    </lineage>
</organism>
<evidence type="ECO:0000313" key="3">
    <source>
        <dbReference type="Proteomes" id="UP000023152"/>
    </source>
</evidence>
<evidence type="ECO:0000313" key="2">
    <source>
        <dbReference type="EMBL" id="ETO26287.1"/>
    </source>
</evidence>
<proteinExistence type="predicted"/>
<protein>
    <submittedName>
        <fullName evidence="2">Uncharacterized protein</fullName>
    </submittedName>
</protein>
<feature type="transmembrane region" description="Helical" evidence="1">
    <location>
        <begin position="30"/>
        <end position="53"/>
    </location>
</feature>
<keyword evidence="1" id="KW-0812">Transmembrane</keyword>
<name>X6NLM5_RETFI</name>